<comment type="similarity">
    <text evidence="2">Belongs to the RENT3 family.</text>
</comment>
<feature type="compositionally biased region" description="Low complexity" evidence="6">
    <location>
        <begin position="620"/>
        <end position="636"/>
    </location>
</feature>
<dbReference type="InterPro" id="IPR012677">
    <property type="entry name" value="Nucleotide-bd_a/b_plait_sf"/>
</dbReference>
<evidence type="ECO:0000256" key="2">
    <source>
        <dbReference type="ARBA" id="ARBA00005991"/>
    </source>
</evidence>
<dbReference type="InterPro" id="IPR039722">
    <property type="entry name" value="Upf3"/>
</dbReference>
<dbReference type="PROSITE" id="PS50102">
    <property type="entry name" value="RRM"/>
    <property type="match status" value="1"/>
</dbReference>
<gene>
    <name evidence="8" type="ORF">ED733_005184</name>
</gene>
<reference evidence="9" key="1">
    <citation type="submission" date="2018-12" db="EMBL/GenBank/DDBJ databases">
        <title>The complete genome of Metarhizium rileyi, a key fungal pathogen of Lepidoptera.</title>
        <authorList>
            <person name="Binneck E."/>
            <person name="Lastra C.C.L."/>
            <person name="Sosa-Gomez D.R."/>
        </authorList>
    </citation>
    <scope>NUCLEOTIDE SEQUENCE [LARGE SCALE GENOMIC DNA]</scope>
    <source>
        <strain evidence="9">Cep018-CH2</strain>
    </source>
</reference>
<keyword evidence="3" id="KW-0866">Nonsense-mediated mRNA decay</keyword>
<proteinExistence type="inferred from homology"/>
<dbReference type="GO" id="GO:0003729">
    <property type="term" value="F:mRNA binding"/>
    <property type="evidence" value="ECO:0007669"/>
    <property type="project" value="TreeGrafter"/>
</dbReference>
<dbReference type="AlphaFoldDB" id="A0A5C6GBL6"/>
<feature type="compositionally biased region" description="Polar residues" evidence="6">
    <location>
        <begin position="429"/>
        <end position="439"/>
    </location>
</feature>
<dbReference type="CDD" id="cd12455">
    <property type="entry name" value="RRM_like_Smg4_UPF3"/>
    <property type="match status" value="1"/>
</dbReference>
<feature type="region of interest" description="Disordered" evidence="6">
    <location>
        <begin position="274"/>
        <end position="363"/>
    </location>
</feature>
<evidence type="ECO:0000256" key="6">
    <source>
        <dbReference type="SAM" id="MobiDB-lite"/>
    </source>
</evidence>
<feature type="compositionally biased region" description="Basic and acidic residues" evidence="6">
    <location>
        <begin position="295"/>
        <end position="323"/>
    </location>
</feature>
<dbReference type="GO" id="GO:0000184">
    <property type="term" value="P:nuclear-transcribed mRNA catabolic process, nonsense-mediated decay"/>
    <property type="evidence" value="ECO:0007669"/>
    <property type="project" value="UniProtKB-KW"/>
</dbReference>
<keyword evidence="5" id="KW-0694">RNA-binding</keyword>
<dbReference type="CDD" id="cd00590">
    <property type="entry name" value="RRM_SF"/>
    <property type="match status" value="1"/>
</dbReference>
<feature type="domain" description="RRM" evidence="7">
    <location>
        <begin position="543"/>
        <end position="609"/>
    </location>
</feature>
<feature type="compositionally biased region" description="Basic and acidic residues" evidence="6">
    <location>
        <begin position="394"/>
        <end position="403"/>
    </location>
</feature>
<name>A0A5C6GBL6_METRR</name>
<feature type="compositionally biased region" description="Polar residues" evidence="6">
    <location>
        <begin position="1"/>
        <end position="49"/>
    </location>
</feature>
<evidence type="ECO:0000256" key="3">
    <source>
        <dbReference type="ARBA" id="ARBA00023161"/>
    </source>
</evidence>
<protein>
    <recommendedName>
        <fullName evidence="7">RRM domain-containing protein</fullName>
    </recommendedName>
</protein>
<feature type="compositionally biased region" description="Basic and acidic residues" evidence="6">
    <location>
        <begin position="274"/>
        <end position="283"/>
    </location>
</feature>
<dbReference type="Gene3D" id="3.30.70.330">
    <property type="match status" value="2"/>
</dbReference>
<evidence type="ECO:0000313" key="9">
    <source>
        <dbReference type="Proteomes" id="UP000317257"/>
    </source>
</evidence>
<feature type="compositionally biased region" description="Low complexity" evidence="6">
    <location>
        <begin position="661"/>
        <end position="672"/>
    </location>
</feature>
<comment type="caution">
    <text evidence="8">The sequence shown here is derived from an EMBL/GenBank/DDBJ whole genome shotgun (WGS) entry which is preliminary data.</text>
</comment>
<dbReference type="EMBL" id="SBHS01000013">
    <property type="protein sequence ID" value="TWU74118.1"/>
    <property type="molecule type" value="Genomic_DNA"/>
</dbReference>
<evidence type="ECO:0000313" key="8">
    <source>
        <dbReference type="EMBL" id="TWU74118.1"/>
    </source>
</evidence>
<dbReference type="GO" id="GO:0045727">
    <property type="term" value="P:positive regulation of translation"/>
    <property type="evidence" value="ECO:0007669"/>
    <property type="project" value="TreeGrafter"/>
</dbReference>
<organism evidence="8 9">
    <name type="scientific">Metarhizium rileyi (strain RCEF 4871)</name>
    <name type="common">Nomuraea rileyi</name>
    <dbReference type="NCBI Taxonomy" id="1649241"/>
    <lineage>
        <taxon>Eukaryota</taxon>
        <taxon>Fungi</taxon>
        <taxon>Dikarya</taxon>
        <taxon>Ascomycota</taxon>
        <taxon>Pezizomycotina</taxon>
        <taxon>Sordariomycetes</taxon>
        <taxon>Hypocreomycetidae</taxon>
        <taxon>Hypocreales</taxon>
        <taxon>Clavicipitaceae</taxon>
        <taxon>Metarhizium</taxon>
    </lineage>
</organism>
<feature type="compositionally biased region" description="Basic and acidic residues" evidence="6">
    <location>
        <begin position="491"/>
        <end position="505"/>
    </location>
</feature>
<dbReference type="SMART" id="SM00360">
    <property type="entry name" value="RRM"/>
    <property type="match status" value="1"/>
</dbReference>
<feature type="compositionally biased region" description="Low complexity" evidence="6">
    <location>
        <begin position="347"/>
        <end position="360"/>
    </location>
</feature>
<comment type="subcellular location">
    <subcellularLocation>
        <location evidence="1">Nucleus</location>
    </subcellularLocation>
</comment>
<dbReference type="InterPro" id="IPR005120">
    <property type="entry name" value="UPF3_dom"/>
</dbReference>
<dbReference type="Proteomes" id="UP000317257">
    <property type="component" value="Unassembled WGS sequence"/>
</dbReference>
<dbReference type="Pfam" id="PF03467">
    <property type="entry name" value="Smg4_UPF3"/>
    <property type="match status" value="1"/>
</dbReference>
<evidence type="ECO:0000259" key="7">
    <source>
        <dbReference type="PROSITE" id="PS50102"/>
    </source>
</evidence>
<dbReference type="PANTHER" id="PTHR13112:SF0">
    <property type="entry name" value="FI21285P1"/>
    <property type="match status" value="1"/>
</dbReference>
<feature type="compositionally biased region" description="Basic and acidic residues" evidence="6">
    <location>
        <begin position="637"/>
        <end position="647"/>
    </location>
</feature>
<feature type="compositionally biased region" description="Polar residues" evidence="6">
    <location>
        <begin position="473"/>
        <end position="485"/>
    </location>
</feature>
<dbReference type="GO" id="GO:0005730">
    <property type="term" value="C:nucleolus"/>
    <property type="evidence" value="ECO:0007669"/>
    <property type="project" value="TreeGrafter"/>
</dbReference>
<evidence type="ECO:0000256" key="4">
    <source>
        <dbReference type="ARBA" id="ARBA00023242"/>
    </source>
</evidence>
<evidence type="ECO:0000256" key="1">
    <source>
        <dbReference type="ARBA" id="ARBA00004123"/>
    </source>
</evidence>
<feature type="region of interest" description="Disordered" evidence="6">
    <location>
        <begin position="1"/>
        <end position="111"/>
    </location>
</feature>
<dbReference type="PANTHER" id="PTHR13112">
    <property type="entry name" value="UPF3 REGULATOR OF NONSENSE TRANSCRIPTS-LIKE PROTEIN"/>
    <property type="match status" value="1"/>
</dbReference>
<feature type="region of interest" description="Disordered" evidence="6">
    <location>
        <begin position="380"/>
        <end position="537"/>
    </location>
</feature>
<feature type="compositionally biased region" description="Polar residues" evidence="6">
    <location>
        <begin position="528"/>
        <end position="537"/>
    </location>
</feature>
<feature type="compositionally biased region" description="Low complexity" evidence="6">
    <location>
        <begin position="416"/>
        <end position="428"/>
    </location>
</feature>
<sequence length="680" mass="71551">MSTQPSQAVSRKANGPSNGAISQPSDQIVRQQVRASQVSRNQASLTPRASISDVGFKKIKGSDTGGNMILKPAKGRGAADRRGGASKSANDGDVASKGPRSKPQNEGEKLVIRRLPPGMTKEECVSILGPAWEVSKGKVDWFSYIPGKISTDPSKPSRPGRAYLRLMRKDDIMPLSEVVRSATWEDAKSTFTNPSLIGPPVLEFSIYKKVPGIKKRTDARQGTIDQDPEFMTFLEGLANPAPMRESIDAGDADESAKVEVKITTTPLVEFLKERKINKSKDGSGKNSRSGKGKGGSKDDDSTSRKKGKESRTEKHDRLAKETVKILTKKAATEQAAEGAKRMASQIATANGTTNTSAAATDLPKSRRAGIAAAARILQRDLGLSPGSAHRRARHDAAKADADTKAASPSTKEDVNTTTHATTAPVTTASINVSAESTLQAPRKRPESPVASKSQSGRRNRGGKGASEKGKSATNETSVVQPTATSPPVILKKSDSESNQRPDKAQAGEPLTMLNGNGRQATKEKVNSKPVSQKKSATVSANATRAFVKHVIASQGVNDATLREALGAFGPLTRVEIDKRKSFAYVDFSNHEALVKAVTASPVQVGQANIQVLERKDKKPAAGSASAASTKEGNIPNGEKEKEKEKPSGGRGRRGRGGGKAAAGTANGQANAGLAPASTGG</sequence>
<dbReference type="SUPFAM" id="SSF54928">
    <property type="entry name" value="RNA-binding domain, RBD"/>
    <property type="match status" value="2"/>
</dbReference>
<dbReference type="GO" id="GO:0005737">
    <property type="term" value="C:cytoplasm"/>
    <property type="evidence" value="ECO:0007669"/>
    <property type="project" value="TreeGrafter"/>
</dbReference>
<dbReference type="InterPro" id="IPR000504">
    <property type="entry name" value="RRM_dom"/>
</dbReference>
<evidence type="ECO:0000256" key="5">
    <source>
        <dbReference type="PROSITE-ProRule" id="PRU00176"/>
    </source>
</evidence>
<accession>A0A5C6GBL6</accession>
<feature type="region of interest" description="Disordered" evidence="6">
    <location>
        <begin position="610"/>
        <end position="680"/>
    </location>
</feature>
<keyword evidence="4" id="KW-0539">Nucleus</keyword>
<dbReference type="InterPro" id="IPR035979">
    <property type="entry name" value="RBD_domain_sf"/>
</dbReference>